<comment type="caution">
    <text evidence="1">The sequence shown here is derived from an EMBL/GenBank/DDBJ whole genome shotgun (WGS) entry which is preliminary data.</text>
</comment>
<reference evidence="1 2" key="1">
    <citation type="submission" date="2015-02" db="EMBL/GenBank/DDBJ databases">
        <authorList>
            <person name="Ju K.-S."/>
            <person name="Doroghazi J.R."/>
            <person name="Metcalf W."/>
        </authorList>
    </citation>
    <scope>NUCLEOTIDE SEQUENCE [LARGE SCALE GENOMIC DNA]</scope>
    <source>
        <strain evidence="1 2">NRRL ISP-5550</strain>
    </source>
</reference>
<evidence type="ECO:0000313" key="1">
    <source>
        <dbReference type="EMBL" id="KJY29850.1"/>
    </source>
</evidence>
<accession>A0A0F4J6L1</accession>
<dbReference type="AlphaFoldDB" id="A0A0F4J6L1"/>
<dbReference type="EMBL" id="JZWV01000610">
    <property type="protein sequence ID" value="KJY29850.1"/>
    <property type="molecule type" value="Genomic_DNA"/>
</dbReference>
<dbReference type="Proteomes" id="UP000033551">
    <property type="component" value="Unassembled WGS sequence"/>
</dbReference>
<keyword evidence="2" id="KW-1185">Reference proteome</keyword>
<organism evidence="1 2">
    <name type="scientific">Streptomyces katrae</name>
    <dbReference type="NCBI Taxonomy" id="68223"/>
    <lineage>
        <taxon>Bacteria</taxon>
        <taxon>Bacillati</taxon>
        <taxon>Actinomycetota</taxon>
        <taxon>Actinomycetes</taxon>
        <taxon>Kitasatosporales</taxon>
        <taxon>Streptomycetaceae</taxon>
        <taxon>Streptomyces</taxon>
    </lineage>
</organism>
<dbReference type="PATRIC" id="fig|68223.7.peg.240"/>
<evidence type="ECO:0000313" key="2">
    <source>
        <dbReference type="Proteomes" id="UP000033551"/>
    </source>
</evidence>
<name>A0A0F4J6L1_9ACTN</name>
<gene>
    <name evidence="1" type="ORF">VR44_21805</name>
</gene>
<proteinExistence type="predicted"/>
<sequence>MDPAHSSATFGVMVKNVGKTQVVARALVQTAGLGGSPECPQGRYSPGTLRIDPGRIWFSDLGRCSVGRLENKDFQTLGAAIEDPDGTGDVQQGGAVYSAHVWVGDGQVKCKIGELWTTSCASFAYPPKD</sequence>
<protein>
    <submittedName>
        <fullName evidence="1">Uncharacterized protein</fullName>
    </submittedName>
</protein>